<proteinExistence type="predicted"/>
<reference evidence="1" key="1">
    <citation type="submission" date="2022-07" db="EMBL/GenBank/DDBJ databases">
        <title>Enhanced cultured diversity of the mouse gut microbiota enables custom-made synthetic communities.</title>
        <authorList>
            <person name="Afrizal A."/>
        </authorList>
    </citation>
    <scope>NUCLEOTIDE SEQUENCE</scope>
    <source>
        <strain evidence="1">DSM 29186</strain>
    </source>
</reference>
<sequence length="46" mass="5631">MFSTIKRIVDKFDNIQVIYPIHLNPIVRDIDIIYYNLYNKFPPLIY</sequence>
<gene>
    <name evidence="1" type="ORF">NSA58_17640</name>
</gene>
<evidence type="ECO:0000313" key="1">
    <source>
        <dbReference type="EMBL" id="MCR1824604.1"/>
    </source>
</evidence>
<comment type="caution">
    <text evidence="1">The sequence shown here is derived from an EMBL/GenBank/DDBJ whole genome shotgun (WGS) entry which is preliminary data.</text>
</comment>
<name>A0A9X2MDV6_9FIRM</name>
<organism evidence="1 2">
    <name type="scientific">Terrisporobacter muris</name>
    <dbReference type="NCBI Taxonomy" id="2963284"/>
    <lineage>
        <taxon>Bacteria</taxon>
        <taxon>Bacillati</taxon>
        <taxon>Bacillota</taxon>
        <taxon>Clostridia</taxon>
        <taxon>Peptostreptococcales</taxon>
        <taxon>Peptostreptococcaceae</taxon>
        <taxon>Terrisporobacter</taxon>
    </lineage>
</organism>
<dbReference type="Proteomes" id="UP001140817">
    <property type="component" value="Unassembled WGS sequence"/>
</dbReference>
<accession>A0A9X2MDV6</accession>
<evidence type="ECO:0008006" key="3">
    <source>
        <dbReference type="Google" id="ProtNLM"/>
    </source>
</evidence>
<keyword evidence="2" id="KW-1185">Reference proteome</keyword>
<evidence type="ECO:0000313" key="2">
    <source>
        <dbReference type="Proteomes" id="UP001140817"/>
    </source>
</evidence>
<dbReference type="EMBL" id="JANKBY010000351">
    <property type="protein sequence ID" value="MCR1824604.1"/>
    <property type="molecule type" value="Genomic_DNA"/>
</dbReference>
<protein>
    <recommendedName>
        <fullName evidence="3">UDP-N-acetylglucosamine 2-epimerase domain-containing protein</fullName>
    </recommendedName>
</protein>
<dbReference type="AlphaFoldDB" id="A0A9X2MDV6"/>